<sequence length="398" mass="45801">MNNHVLKYAFTTMLVLGIAVSSLAQMNFEQGTWQEVLAKAKKENKPIFVDFYAVWCGPCKMMAKNVFTDPEVADYYNANFISYQIDAEKEEKELVTQAGINAYPSLFFYNPQGQVITKNIGALDAKNFKKFGEGVIANMKAVENLPNVKARYDKNPQSKQALVEYLNLLMTAEKYSEAEPLAKKYLAEMPEADLSKELAWKLIKKFVNSTETREYKYLVANQKIFLEKYGQEFQQYLFGLVSEKLNTAVQTRNSKALTEAKNIYYAAASMIDASKPKEYFELELDLEYFKATQQWADYYSVVTKWIDKYNADNLQELFDKSMMIAENSTEQVELEKALSWMRKVLTISNEALPNLGYAIIWEKLGNKAEAKKYAQIASEKNNDKQVKNYIDAMLERLK</sequence>
<evidence type="ECO:0000313" key="6">
    <source>
        <dbReference type="Proteomes" id="UP000199513"/>
    </source>
</evidence>
<dbReference type="InterPro" id="IPR013766">
    <property type="entry name" value="Thioredoxin_domain"/>
</dbReference>
<dbReference type="STRING" id="1003.SAMN04488541_10604"/>
<dbReference type="Proteomes" id="UP000199513">
    <property type="component" value="Unassembled WGS sequence"/>
</dbReference>
<dbReference type="PANTHER" id="PTHR15337:SF11">
    <property type="entry name" value="THIOREDOXIN DOMAIN-CONTAINING PROTEIN"/>
    <property type="match status" value="1"/>
</dbReference>
<evidence type="ECO:0000259" key="4">
    <source>
        <dbReference type="PROSITE" id="PS51352"/>
    </source>
</evidence>
<protein>
    <submittedName>
        <fullName evidence="5">Thioredoxin-like</fullName>
    </submittedName>
</protein>
<dbReference type="AlphaFoldDB" id="A0A1I2JRY6"/>
<dbReference type="Gene3D" id="3.40.30.10">
    <property type="entry name" value="Glutaredoxin"/>
    <property type="match status" value="1"/>
</dbReference>
<evidence type="ECO:0000256" key="2">
    <source>
        <dbReference type="ARBA" id="ARBA00023284"/>
    </source>
</evidence>
<evidence type="ECO:0000313" key="5">
    <source>
        <dbReference type="EMBL" id="SFF56733.1"/>
    </source>
</evidence>
<keyword evidence="6" id="KW-1185">Reference proteome</keyword>
<organism evidence="5 6">
    <name type="scientific">Thermoflexibacter ruber</name>
    <dbReference type="NCBI Taxonomy" id="1003"/>
    <lineage>
        <taxon>Bacteria</taxon>
        <taxon>Pseudomonadati</taxon>
        <taxon>Bacteroidota</taxon>
        <taxon>Cytophagia</taxon>
        <taxon>Cytophagales</taxon>
        <taxon>Thermoflexibacteraceae</taxon>
        <taxon>Thermoflexibacter</taxon>
    </lineage>
</organism>
<feature type="signal peptide" evidence="3">
    <location>
        <begin position="1"/>
        <end position="24"/>
    </location>
</feature>
<accession>A0A1I2JRY6</accession>
<dbReference type="SUPFAM" id="SSF52833">
    <property type="entry name" value="Thioredoxin-like"/>
    <property type="match status" value="1"/>
</dbReference>
<feature type="chain" id="PRO_5011721772" evidence="3">
    <location>
        <begin position="25"/>
        <end position="398"/>
    </location>
</feature>
<dbReference type="PROSITE" id="PS00194">
    <property type="entry name" value="THIOREDOXIN_1"/>
    <property type="match status" value="1"/>
</dbReference>
<keyword evidence="2" id="KW-0676">Redox-active center</keyword>
<gene>
    <name evidence="5" type="ORF">SAMN04488541_10604</name>
</gene>
<name>A0A1I2JRY6_9BACT</name>
<dbReference type="PANTHER" id="PTHR15337">
    <property type="entry name" value="ANTERIOR GRADIENT PROTEIN-RELATED"/>
    <property type="match status" value="1"/>
</dbReference>
<dbReference type="Pfam" id="PF13899">
    <property type="entry name" value="Thioredoxin_7"/>
    <property type="match status" value="1"/>
</dbReference>
<dbReference type="EMBL" id="FONY01000060">
    <property type="protein sequence ID" value="SFF56733.1"/>
    <property type="molecule type" value="Genomic_DNA"/>
</dbReference>
<dbReference type="OrthoDB" id="645813at2"/>
<dbReference type="RefSeq" id="WP_091549356.1">
    <property type="nucleotide sequence ID" value="NZ_FONY01000060.1"/>
</dbReference>
<dbReference type="InterPro" id="IPR017937">
    <property type="entry name" value="Thioredoxin_CS"/>
</dbReference>
<dbReference type="InterPro" id="IPR051099">
    <property type="entry name" value="AGR/TXD"/>
</dbReference>
<dbReference type="PROSITE" id="PS51352">
    <property type="entry name" value="THIOREDOXIN_2"/>
    <property type="match status" value="1"/>
</dbReference>
<dbReference type="InterPro" id="IPR036249">
    <property type="entry name" value="Thioredoxin-like_sf"/>
</dbReference>
<evidence type="ECO:0000256" key="1">
    <source>
        <dbReference type="ARBA" id="ARBA00022729"/>
    </source>
</evidence>
<feature type="domain" description="Thioredoxin" evidence="4">
    <location>
        <begin position="14"/>
        <end position="137"/>
    </location>
</feature>
<proteinExistence type="predicted"/>
<evidence type="ECO:0000256" key="3">
    <source>
        <dbReference type="SAM" id="SignalP"/>
    </source>
</evidence>
<keyword evidence="1 3" id="KW-0732">Signal</keyword>
<reference evidence="5 6" key="1">
    <citation type="submission" date="2016-10" db="EMBL/GenBank/DDBJ databases">
        <authorList>
            <person name="de Groot N.N."/>
        </authorList>
    </citation>
    <scope>NUCLEOTIDE SEQUENCE [LARGE SCALE GENOMIC DNA]</scope>
    <source>
        <strain>GEY</strain>
        <strain evidence="6">DSM 9560</strain>
    </source>
</reference>